<evidence type="ECO:0000313" key="2">
    <source>
        <dbReference type="EMBL" id="GAX27804.1"/>
    </source>
</evidence>
<keyword evidence="3" id="KW-1185">Reference proteome</keyword>
<name>A0A1Z5KNB0_FISSO</name>
<reference evidence="2 3" key="1">
    <citation type="journal article" date="2015" name="Plant Cell">
        <title>Oil accumulation by the oleaginous diatom Fistulifera solaris as revealed by the genome and transcriptome.</title>
        <authorList>
            <person name="Tanaka T."/>
            <person name="Maeda Y."/>
            <person name="Veluchamy A."/>
            <person name="Tanaka M."/>
            <person name="Abida H."/>
            <person name="Marechal E."/>
            <person name="Bowler C."/>
            <person name="Muto M."/>
            <person name="Sunaga Y."/>
            <person name="Tanaka M."/>
            <person name="Yoshino T."/>
            <person name="Taniguchi T."/>
            <person name="Fukuda Y."/>
            <person name="Nemoto M."/>
            <person name="Matsumoto M."/>
            <person name="Wong P.S."/>
            <person name="Aburatani S."/>
            <person name="Fujibuchi W."/>
        </authorList>
    </citation>
    <scope>NUCLEOTIDE SEQUENCE [LARGE SCALE GENOMIC DNA]</scope>
    <source>
        <strain evidence="2 3">JPCC DA0580</strain>
    </source>
</reference>
<organism evidence="2 3">
    <name type="scientific">Fistulifera solaris</name>
    <name type="common">Oleaginous diatom</name>
    <dbReference type="NCBI Taxonomy" id="1519565"/>
    <lineage>
        <taxon>Eukaryota</taxon>
        <taxon>Sar</taxon>
        <taxon>Stramenopiles</taxon>
        <taxon>Ochrophyta</taxon>
        <taxon>Bacillariophyta</taxon>
        <taxon>Bacillariophyceae</taxon>
        <taxon>Bacillariophycidae</taxon>
        <taxon>Naviculales</taxon>
        <taxon>Naviculaceae</taxon>
        <taxon>Fistulifera</taxon>
    </lineage>
</organism>
<feature type="compositionally biased region" description="Polar residues" evidence="1">
    <location>
        <begin position="307"/>
        <end position="327"/>
    </location>
</feature>
<dbReference type="OrthoDB" id="49448at2759"/>
<dbReference type="AlphaFoldDB" id="A0A1Z5KNB0"/>
<proteinExistence type="predicted"/>
<evidence type="ECO:0000256" key="1">
    <source>
        <dbReference type="SAM" id="MobiDB-lite"/>
    </source>
</evidence>
<sequence>MGSPAVIEASAATMSESISYHPKISDTLRQFLNKVLGEETGKRIINFNTPQVAQLKQILSTLYRMEFVYDCKINKSQLKLSFHKRKEQYIATICTILYDDFPSCQSIRSDAEDGIRTYLIQREQMQDRVVQQTQQQPNPTVATAAADIAAASAQVALPPSQNPTPPNRHAYMMQAYAQQIQNRLKSTNTRPCPPTTSPNPSVAKKKSPTAKKSPPKPATPSKRPIPAVFSPRPSIDAVRFLPSNASSPVTTQKQAHTVTMTAHPFPAVRSPTSSSKKNKSSSRSRSPPKPKKVKVKSEPRNDDDGSVSATPQQQAAVASQHDSTPQNPREHMLTAELMAMGFTDRSEILWSVRKLARSCPLPEVTCENVMLDIISNREETEEARKMDEARMLSERTRKQESKRLRLIIAQNQHEERKKATWSEWSSRSDMYARSWLLANAGVKASLEPRVQRNMQVKEALMELLDLEKKSRKWYGQALPRAYFRGTLAQQISSKVENDSTVEQVLEFFKTETSTLKEAMFTLSVQQGGVPKLFVDALDSPTMVSGDDCEQGDDEIVVVRVEGGLCSEKGLLTPKLLCKQQVVQHTPDVIEIE</sequence>
<comment type="caution">
    <text evidence="2">The sequence shown here is derived from an EMBL/GenBank/DDBJ whole genome shotgun (WGS) entry which is preliminary data.</text>
</comment>
<feature type="region of interest" description="Disordered" evidence="1">
    <location>
        <begin position="262"/>
        <end position="328"/>
    </location>
</feature>
<dbReference type="EMBL" id="BDSP01000259">
    <property type="protein sequence ID" value="GAX27804.1"/>
    <property type="molecule type" value="Genomic_DNA"/>
</dbReference>
<accession>A0A1Z5KNB0</accession>
<protein>
    <submittedName>
        <fullName evidence="2">Uncharacterized protein</fullName>
    </submittedName>
</protein>
<evidence type="ECO:0000313" key="3">
    <source>
        <dbReference type="Proteomes" id="UP000198406"/>
    </source>
</evidence>
<dbReference type="InParanoid" id="A0A1Z5KNB0"/>
<dbReference type="Proteomes" id="UP000198406">
    <property type="component" value="Unassembled WGS sequence"/>
</dbReference>
<feature type="compositionally biased region" description="Basic residues" evidence="1">
    <location>
        <begin position="276"/>
        <end position="294"/>
    </location>
</feature>
<gene>
    <name evidence="2" type="ORF">FisN_13Hh089</name>
</gene>
<feature type="region of interest" description="Disordered" evidence="1">
    <location>
        <begin position="186"/>
        <end position="231"/>
    </location>
</feature>